<name>A0A6G0RSX9_9STRA</name>
<gene>
    <name evidence="2" type="ORF">PF008_g10707</name>
</gene>
<accession>A0A6G0RSX9</accession>
<dbReference type="EMBL" id="QXFY01000548">
    <property type="protein sequence ID" value="KAE9341271.1"/>
    <property type="molecule type" value="Genomic_DNA"/>
</dbReference>
<protein>
    <recommendedName>
        <fullName evidence="4">Secreted protein</fullName>
    </recommendedName>
</protein>
<evidence type="ECO:0000313" key="2">
    <source>
        <dbReference type="EMBL" id="KAE9341271.1"/>
    </source>
</evidence>
<evidence type="ECO:0000256" key="1">
    <source>
        <dbReference type="SAM" id="SignalP"/>
    </source>
</evidence>
<reference evidence="2 3" key="1">
    <citation type="submission" date="2018-09" db="EMBL/GenBank/DDBJ databases">
        <title>Genomic investigation of the strawberry pathogen Phytophthora fragariae indicates pathogenicity is determined by transcriptional variation in three key races.</title>
        <authorList>
            <person name="Adams T.M."/>
            <person name="Armitage A.D."/>
            <person name="Sobczyk M.K."/>
            <person name="Bates H.J."/>
            <person name="Dunwell J.M."/>
            <person name="Nellist C.F."/>
            <person name="Harrison R.J."/>
        </authorList>
    </citation>
    <scope>NUCLEOTIDE SEQUENCE [LARGE SCALE GENOMIC DNA]</scope>
    <source>
        <strain evidence="2 3">NOV-77</strain>
    </source>
</reference>
<dbReference type="Proteomes" id="UP000486351">
    <property type="component" value="Unassembled WGS sequence"/>
</dbReference>
<comment type="caution">
    <text evidence="2">The sequence shown here is derived from an EMBL/GenBank/DDBJ whole genome shotgun (WGS) entry which is preliminary data.</text>
</comment>
<keyword evidence="1" id="KW-0732">Signal</keyword>
<feature type="chain" id="PRO_5026161960" description="Secreted protein" evidence="1">
    <location>
        <begin position="19"/>
        <end position="68"/>
    </location>
</feature>
<evidence type="ECO:0000313" key="3">
    <source>
        <dbReference type="Proteomes" id="UP000486351"/>
    </source>
</evidence>
<feature type="signal peptide" evidence="1">
    <location>
        <begin position="1"/>
        <end position="18"/>
    </location>
</feature>
<proteinExistence type="predicted"/>
<sequence length="68" mass="6994">MARCGVCASFAIPLVVLAGATLWAHTSVSHVNLALSPVVSRCPRARPAPAQQAFVCACPDPICGLCSM</sequence>
<organism evidence="2 3">
    <name type="scientific">Phytophthora fragariae</name>
    <dbReference type="NCBI Taxonomy" id="53985"/>
    <lineage>
        <taxon>Eukaryota</taxon>
        <taxon>Sar</taxon>
        <taxon>Stramenopiles</taxon>
        <taxon>Oomycota</taxon>
        <taxon>Peronosporomycetes</taxon>
        <taxon>Peronosporales</taxon>
        <taxon>Peronosporaceae</taxon>
        <taxon>Phytophthora</taxon>
    </lineage>
</organism>
<dbReference type="AlphaFoldDB" id="A0A6G0RSX9"/>
<evidence type="ECO:0008006" key="4">
    <source>
        <dbReference type="Google" id="ProtNLM"/>
    </source>
</evidence>